<dbReference type="InterPro" id="IPR003593">
    <property type="entry name" value="AAA+_ATPase"/>
</dbReference>
<name>A0A916VL68_9GAMM</name>
<reference evidence="6" key="2">
    <citation type="submission" date="2020-09" db="EMBL/GenBank/DDBJ databases">
        <authorList>
            <person name="Sun Q."/>
            <person name="Zhou Y."/>
        </authorList>
    </citation>
    <scope>NUCLEOTIDE SEQUENCE</scope>
    <source>
        <strain evidence="6">CGMCC 1.15425</strain>
    </source>
</reference>
<organism evidence="6 7">
    <name type="scientific">Pseudohongiella nitratireducens</name>
    <dbReference type="NCBI Taxonomy" id="1768907"/>
    <lineage>
        <taxon>Bacteria</taxon>
        <taxon>Pseudomonadati</taxon>
        <taxon>Pseudomonadota</taxon>
        <taxon>Gammaproteobacteria</taxon>
        <taxon>Pseudomonadales</taxon>
        <taxon>Pseudohongiellaceae</taxon>
        <taxon>Pseudohongiella</taxon>
    </lineage>
</organism>
<dbReference type="InterPro" id="IPR027417">
    <property type="entry name" value="P-loop_NTPase"/>
</dbReference>
<keyword evidence="1" id="KW-0813">Transport</keyword>
<evidence type="ECO:0000256" key="1">
    <source>
        <dbReference type="ARBA" id="ARBA00022448"/>
    </source>
</evidence>
<sequence length="335" mass="37765">MTDRAQHAISIRNLKKTYANGYEALKGVDLDVAEGDFFALLGPNGAGKSTIIGIISTLVRLTSGDIQIFGKDVATHVYEAKLSLGVVPQEVNFSQFEKVGDIVRTQAGYYGLSPKLARERTEKYLKKLDLWDKRDNRARMLSGGMKRRLMIARALVHEPKLLILDEPTAGVDIELRRSMWDFLQEINRNGTTIILTTHYLEEAEHLCRNIAIINHGEIIENTSMRSLLSKLQQQTLIFDCINEVSAAPQFDDKQIQSTWIDAHTFEVTMPASHDINALFAALTDQGVRVKGMRNKSNRLEELFLSRLQHGRESQAQTESVSEEQKRLNKKEGADV</sequence>
<evidence type="ECO:0000256" key="4">
    <source>
        <dbReference type="SAM" id="MobiDB-lite"/>
    </source>
</evidence>
<dbReference type="SMART" id="SM00382">
    <property type="entry name" value="AAA"/>
    <property type="match status" value="1"/>
</dbReference>
<gene>
    <name evidence="6" type="ORF">GCM10011403_29590</name>
</gene>
<dbReference type="PROSITE" id="PS50893">
    <property type="entry name" value="ABC_TRANSPORTER_2"/>
    <property type="match status" value="1"/>
</dbReference>
<protein>
    <submittedName>
        <fullName evidence="6">ABC transporter ATP-binding protein</fullName>
    </submittedName>
</protein>
<keyword evidence="3 6" id="KW-0067">ATP-binding</keyword>
<proteinExistence type="predicted"/>
<dbReference type="SUPFAM" id="SSF52540">
    <property type="entry name" value="P-loop containing nucleoside triphosphate hydrolases"/>
    <property type="match status" value="1"/>
</dbReference>
<evidence type="ECO:0000256" key="3">
    <source>
        <dbReference type="ARBA" id="ARBA00022840"/>
    </source>
</evidence>
<dbReference type="AlphaFoldDB" id="A0A916VL68"/>
<keyword evidence="2" id="KW-0547">Nucleotide-binding</keyword>
<accession>A0A916VL68</accession>
<dbReference type="PANTHER" id="PTHR42711">
    <property type="entry name" value="ABC TRANSPORTER ATP-BINDING PROTEIN"/>
    <property type="match status" value="1"/>
</dbReference>
<dbReference type="PROSITE" id="PS00211">
    <property type="entry name" value="ABC_TRANSPORTER_1"/>
    <property type="match status" value="1"/>
</dbReference>
<feature type="domain" description="ABC transporter" evidence="5">
    <location>
        <begin position="9"/>
        <end position="240"/>
    </location>
</feature>
<dbReference type="InterPro" id="IPR017871">
    <property type="entry name" value="ABC_transporter-like_CS"/>
</dbReference>
<evidence type="ECO:0000256" key="2">
    <source>
        <dbReference type="ARBA" id="ARBA00022741"/>
    </source>
</evidence>
<dbReference type="OrthoDB" id="9775490at2"/>
<comment type="caution">
    <text evidence="6">The sequence shown here is derived from an EMBL/GenBank/DDBJ whole genome shotgun (WGS) entry which is preliminary data.</text>
</comment>
<evidence type="ECO:0000313" key="6">
    <source>
        <dbReference type="EMBL" id="GFZ84119.1"/>
    </source>
</evidence>
<dbReference type="EMBL" id="BMIY01000015">
    <property type="protein sequence ID" value="GFZ84119.1"/>
    <property type="molecule type" value="Genomic_DNA"/>
</dbReference>
<feature type="compositionally biased region" description="Basic and acidic residues" evidence="4">
    <location>
        <begin position="322"/>
        <end position="335"/>
    </location>
</feature>
<evidence type="ECO:0000259" key="5">
    <source>
        <dbReference type="PROSITE" id="PS50893"/>
    </source>
</evidence>
<dbReference type="Gene3D" id="3.40.50.300">
    <property type="entry name" value="P-loop containing nucleotide triphosphate hydrolases"/>
    <property type="match status" value="1"/>
</dbReference>
<dbReference type="GO" id="GO:0005524">
    <property type="term" value="F:ATP binding"/>
    <property type="evidence" value="ECO:0007669"/>
    <property type="project" value="UniProtKB-KW"/>
</dbReference>
<dbReference type="PANTHER" id="PTHR42711:SF15">
    <property type="entry name" value="ABC-TYPE MULTIDRUG TRANSPORT SYSTEM, ATPASE COMPONENT"/>
    <property type="match status" value="1"/>
</dbReference>
<dbReference type="InterPro" id="IPR050763">
    <property type="entry name" value="ABC_transporter_ATP-binding"/>
</dbReference>
<keyword evidence="7" id="KW-1185">Reference proteome</keyword>
<evidence type="ECO:0000313" key="7">
    <source>
        <dbReference type="Proteomes" id="UP000627715"/>
    </source>
</evidence>
<dbReference type="GO" id="GO:0016887">
    <property type="term" value="F:ATP hydrolysis activity"/>
    <property type="evidence" value="ECO:0007669"/>
    <property type="project" value="InterPro"/>
</dbReference>
<reference evidence="6" key="1">
    <citation type="journal article" date="2014" name="Int. J. Syst. Evol. Microbiol.">
        <title>Complete genome sequence of Corynebacterium casei LMG S-19264T (=DSM 44701T), isolated from a smear-ripened cheese.</title>
        <authorList>
            <consortium name="US DOE Joint Genome Institute (JGI-PGF)"/>
            <person name="Walter F."/>
            <person name="Albersmeier A."/>
            <person name="Kalinowski J."/>
            <person name="Ruckert C."/>
        </authorList>
    </citation>
    <scope>NUCLEOTIDE SEQUENCE</scope>
    <source>
        <strain evidence="6">CGMCC 1.15425</strain>
    </source>
</reference>
<dbReference type="Pfam" id="PF00005">
    <property type="entry name" value="ABC_tran"/>
    <property type="match status" value="1"/>
</dbReference>
<dbReference type="InterPro" id="IPR003439">
    <property type="entry name" value="ABC_transporter-like_ATP-bd"/>
</dbReference>
<feature type="region of interest" description="Disordered" evidence="4">
    <location>
        <begin position="309"/>
        <end position="335"/>
    </location>
</feature>
<dbReference type="Proteomes" id="UP000627715">
    <property type="component" value="Unassembled WGS sequence"/>
</dbReference>